<dbReference type="OMA" id="KTRACRH"/>
<proteinExistence type="predicted"/>
<evidence type="ECO:0000256" key="1">
    <source>
        <dbReference type="SAM" id="MobiDB-lite"/>
    </source>
</evidence>
<protein>
    <recommendedName>
        <fullName evidence="3">DUF4817 domain-containing protein</fullName>
    </recommendedName>
</protein>
<evidence type="ECO:0008006" key="3">
    <source>
        <dbReference type="Google" id="ProtNLM"/>
    </source>
</evidence>
<dbReference type="EnsemblMetazoa" id="Aqu2.1.32305_001">
    <property type="protein sequence ID" value="Aqu2.1.32305_001"/>
    <property type="gene ID" value="Aqu2.1.32305"/>
</dbReference>
<organism evidence="2">
    <name type="scientific">Amphimedon queenslandica</name>
    <name type="common">Sponge</name>
    <dbReference type="NCBI Taxonomy" id="400682"/>
    <lineage>
        <taxon>Eukaryota</taxon>
        <taxon>Metazoa</taxon>
        <taxon>Porifera</taxon>
        <taxon>Demospongiae</taxon>
        <taxon>Heteroscleromorpha</taxon>
        <taxon>Haplosclerida</taxon>
        <taxon>Niphatidae</taxon>
        <taxon>Amphimedon</taxon>
    </lineage>
</organism>
<evidence type="ECO:0000313" key="2">
    <source>
        <dbReference type="EnsemblMetazoa" id="Aqu2.1.32305_001"/>
    </source>
</evidence>
<dbReference type="AlphaFoldDB" id="A0A1X7UWE7"/>
<sequence length="137" mass="15426">MSQNDEGRTYSTPNERARIEKYAAENGKTRACRHFSQLWKRNIPEPTARHFKNEYLDELKRQRNTGKPVESIPTKQKGRPPSLSRLDTVIQEFIESLRLAGILVNTAITLAAAEGIIKARLPGKLQSVGGDIRIGKD</sequence>
<feature type="region of interest" description="Disordered" evidence="1">
    <location>
        <begin position="60"/>
        <end position="83"/>
    </location>
</feature>
<name>A0A1X7UWE7_AMPQE</name>
<dbReference type="InParanoid" id="A0A1X7UWE7"/>
<accession>A0A1X7UWE7</accession>
<reference evidence="2" key="1">
    <citation type="submission" date="2017-05" db="UniProtKB">
        <authorList>
            <consortium name="EnsemblMetazoa"/>
        </authorList>
    </citation>
    <scope>IDENTIFICATION</scope>
</reference>